<dbReference type="GO" id="GO:0006338">
    <property type="term" value="P:chromatin remodeling"/>
    <property type="evidence" value="ECO:0007669"/>
    <property type="project" value="InterPro"/>
</dbReference>
<keyword evidence="4" id="KW-0804">Transcription</keyword>
<feature type="compositionally biased region" description="Low complexity" evidence="6">
    <location>
        <begin position="529"/>
        <end position="545"/>
    </location>
</feature>
<evidence type="ECO:0000256" key="6">
    <source>
        <dbReference type="SAM" id="MobiDB-lite"/>
    </source>
</evidence>
<feature type="compositionally biased region" description="Polar residues" evidence="6">
    <location>
        <begin position="652"/>
        <end position="663"/>
    </location>
</feature>
<evidence type="ECO:0000256" key="2">
    <source>
        <dbReference type="ARBA" id="ARBA00010239"/>
    </source>
</evidence>
<dbReference type="GO" id="GO:0006355">
    <property type="term" value="P:regulation of DNA-templated transcription"/>
    <property type="evidence" value="ECO:0007669"/>
    <property type="project" value="InterPro"/>
</dbReference>
<feature type="compositionally biased region" description="Gly residues" evidence="6">
    <location>
        <begin position="420"/>
        <end position="439"/>
    </location>
</feature>
<feature type="region of interest" description="Disordered" evidence="6">
    <location>
        <begin position="651"/>
        <end position="849"/>
    </location>
</feature>
<dbReference type="OrthoDB" id="515064at2759"/>
<dbReference type="InterPro" id="IPR013088">
    <property type="entry name" value="Znf_NHR/GATA"/>
</dbReference>
<feature type="compositionally biased region" description="Polar residues" evidence="6">
    <location>
        <begin position="1661"/>
        <end position="1671"/>
    </location>
</feature>
<feature type="region of interest" description="Disordered" evidence="6">
    <location>
        <begin position="299"/>
        <end position="365"/>
    </location>
</feature>
<comment type="subcellular location">
    <subcellularLocation>
        <location evidence="1">Nucleus</location>
    </subcellularLocation>
</comment>
<keyword evidence="3" id="KW-0805">Transcription regulation</keyword>
<organism evidence="7 8">
    <name type="scientific">Marasmius oreades</name>
    <name type="common">fairy-ring Marasmius</name>
    <dbReference type="NCBI Taxonomy" id="181124"/>
    <lineage>
        <taxon>Eukaryota</taxon>
        <taxon>Fungi</taxon>
        <taxon>Dikarya</taxon>
        <taxon>Basidiomycota</taxon>
        <taxon>Agaricomycotina</taxon>
        <taxon>Agaricomycetes</taxon>
        <taxon>Agaricomycetidae</taxon>
        <taxon>Agaricales</taxon>
        <taxon>Marasmiineae</taxon>
        <taxon>Marasmiaceae</taxon>
        <taxon>Marasmius</taxon>
    </lineage>
</organism>
<dbReference type="GeneID" id="66075636"/>
<feature type="compositionally biased region" description="Pro residues" evidence="6">
    <location>
        <begin position="1431"/>
        <end position="1442"/>
    </location>
</feature>
<feature type="compositionally biased region" description="Basic residues" evidence="6">
    <location>
        <begin position="1336"/>
        <end position="1346"/>
    </location>
</feature>
<feature type="compositionally biased region" description="Low complexity" evidence="6">
    <location>
        <begin position="453"/>
        <end position="470"/>
    </location>
</feature>
<proteinExistence type="inferred from homology"/>
<dbReference type="RefSeq" id="XP_043012338.1">
    <property type="nucleotide sequence ID" value="XM_043151245.1"/>
</dbReference>
<dbReference type="KEGG" id="more:E1B28_006560"/>
<feature type="region of interest" description="Disordered" evidence="6">
    <location>
        <begin position="244"/>
        <end position="284"/>
    </location>
</feature>
<keyword evidence="8" id="KW-1185">Reference proteome</keyword>
<feature type="region of interest" description="Disordered" evidence="6">
    <location>
        <begin position="1"/>
        <end position="25"/>
    </location>
</feature>
<dbReference type="GO" id="GO:0008270">
    <property type="term" value="F:zinc ion binding"/>
    <property type="evidence" value="ECO:0007669"/>
    <property type="project" value="InterPro"/>
</dbReference>
<evidence type="ECO:0000256" key="5">
    <source>
        <dbReference type="ARBA" id="ARBA00023242"/>
    </source>
</evidence>
<dbReference type="EMBL" id="CM032183">
    <property type="protein sequence ID" value="KAG7095868.1"/>
    <property type="molecule type" value="Genomic_DNA"/>
</dbReference>
<dbReference type="Pfam" id="PF04855">
    <property type="entry name" value="SNF5"/>
    <property type="match status" value="1"/>
</dbReference>
<protein>
    <recommendedName>
        <fullName evidence="9">SNF5-domain-containing protein</fullName>
    </recommendedName>
</protein>
<feature type="compositionally biased region" description="Polar residues" evidence="6">
    <location>
        <begin position="244"/>
        <end position="259"/>
    </location>
</feature>
<evidence type="ECO:0000313" key="8">
    <source>
        <dbReference type="Proteomes" id="UP001049176"/>
    </source>
</evidence>
<feature type="compositionally biased region" description="Polar residues" evidence="6">
    <location>
        <begin position="550"/>
        <end position="598"/>
    </location>
</feature>
<feature type="region of interest" description="Disordered" evidence="6">
    <location>
        <begin position="413"/>
        <end position="598"/>
    </location>
</feature>
<evidence type="ECO:0000256" key="3">
    <source>
        <dbReference type="ARBA" id="ARBA00023015"/>
    </source>
</evidence>
<feature type="compositionally biased region" description="Polar residues" evidence="6">
    <location>
        <begin position="1477"/>
        <end position="1490"/>
    </location>
</feature>
<sequence length="1819" mass="193127">MNSNQYSNHAQNPPSSPNQGFVTPGYLNGASMSSLNNMMGGMSSMNMNMNAMNNMGGMGGMSGGLGGMGGGMGGNMGGMGGSIGSMGMGGGMNSVGSMNPMNSMGSMSGMSNMGGMGGNMNAMSMSNMGGMRPQGNINPAQLMGMSGGGGGGGGAGMGGMGLSPTQLLQQQQQRMSNIGQGGMGGGMGSMNAMQPNNNNMMSNSINPMSINQGSVGNMGAMGNMTMGQNPMQNPMNQGNMGSMASNYQSPGPSSMTSPTEPIARPGTSMSMHSNSGAGGYPGQGMGGIGSMGGGSSMNLGGMGGGMAGGMNTSSLSSAQGHSQPSSHPQNMQPHGPQTLHGQPHGQQHSPTGPQSSPPFQGNMPNAQTQAMLASAISHLGYSNDQFRGLPLPERQMVIHRAWSIVNERMRSMQAASQATGMGGMSGQGHGGPTGQGQGGMQAMHPNQGQMHIPNHNQGQHHSQGQQQPQSLHERPPSSGSSHSQHEMMPPPPRPGTSMSMSRPGTAMGMGHPGSRPGTSQGSQPGLGRTVSGSGRPPSTGRSSVPPGSPNMSGVDSIYLQQPQTSNQSQPHPTPKMGSTASSPTRPTMSQTPMQQNNSMSQIPVNGIVTAGMTPQGMVQNMMGRSGSANSLMGANPMGGMGGMGGMHAQGLMNAQSPMSQGPSAVQRHGSMPPPHTPQTPTHPQAPQLQIPQRNHTPHPPNSRQGSLPPPGSASKMAGTPPNRMTLPMPGSNMGSSIGNMSNASMESLNSLHSGEHVPQPNGQVPIVKQGSVPPPATPAMSQSSSGQSNVSQTAPTNTASQALNASTQPPSSQPTPANPNGTQAVSSNGPVQTRLQPPPPLPSSVSLNPAITRVTPVPVVGSDKTIPQLNQEEIENIKNWIKIDEAYEGTVTREGKDGVKEKGLGIWKKQKERMAKEMKDSFGHVTPGVLPAPDADGLDRAALHSGAWWERGGAAHGKWLNPTWEWWEARYAGVSGRPVDKRFDVRYPGQWARHVKQKDAQQGINQGSSRGRHGRDAGGKDSKVVRREGLRVPRTLKPEDVDTPEELVPIRLEFDVDHHKMRDTFVWNLNDPVVSPESFAQSLVEDYGLAPSYHSQIVKQIQDQISDYKAHSAKYTEDGDPLPIPRHELEMAICKGAIGKEESKWWEGWRKRVRGQENQKERKRRKISGRTEDPNDGDDENTMMNGVVDEPMEVGQMKVDQTMMRDDLRILIKIDIIVGSVKLDDQFEWDIDNVSSSPELFAEIYAQDLGLSGEFKTAIAHSIREQVQTYQKSLYLVGRPPDGSPIQDEDLRQSFLPALSEAPRAYEQVVNFTPRLDYLSDGELDRNEKERDKDYKRRKRNTRGRRGVNLPDREPIRTCRTPAIGFNDTGEAEGINASGNTGIMPSTTRRAAAAAASVTIANMVASENGSSPLMGQALLPGQVPSLVSTPQPQPPPPPQPKKPIPKGLYKPPPVPSEVLKPRAKVPAPIPSTAVGGANTSSGAPESSMSIGTGMAAPKGKTIVITAKRAKELEREAKEKEFADGQHANFIDGVWHCSNCGCPESIAVGRRKGPLGDKSQCGTCGKYWHRHRRPRPVEYNTSPDFHLNQRDSEVLSKSVLTAPKRKGRPPGSGANPSAAATPEPATPLTRRRDLAMSDRETPSRRQTPLPRRQSPPARAVSPTLSTTSSASESPLALKVNGNTPARGGTSPKPPMPNSNSAISPRPSLLDTHDAPSSDVKEEEGAAVSAPSSTSGTKSWPPQWLTAAMQAKQSKYPNDNFEMVLRKMAPGLEPEWRIKCTDCPGKLYKPGPGETLSNFEMHLTNRKHRQRVDDRIKEDDV</sequence>
<feature type="region of interest" description="Disordered" evidence="6">
    <location>
        <begin position="1157"/>
        <end position="1185"/>
    </location>
</feature>
<accession>A0A9P7UVP3</accession>
<feature type="compositionally biased region" description="Basic and acidic residues" evidence="6">
    <location>
        <begin position="1014"/>
        <end position="1037"/>
    </location>
</feature>
<gene>
    <name evidence="7" type="ORF">E1B28_006560</name>
</gene>
<dbReference type="Proteomes" id="UP001049176">
    <property type="component" value="Chromosome 3"/>
</dbReference>
<comment type="caution">
    <text evidence="7">The sequence shown here is derived from an EMBL/GenBank/DDBJ whole genome shotgun (WGS) entry which is preliminary data.</text>
</comment>
<feature type="compositionally biased region" description="Low complexity" evidence="6">
    <location>
        <begin position="1608"/>
        <end position="1627"/>
    </location>
</feature>
<feature type="compositionally biased region" description="Polar residues" evidence="6">
    <location>
        <begin position="1728"/>
        <end position="1738"/>
    </location>
</feature>
<comment type="similarity">
    <text evidence="2">Belongs to the SNF5 family.</text>
</comment>
<reference evidence="7" key="1">
    <citation type="journal article" date="2021" name="Genome Biol. Evol.">
        <title>The assembled and annotated genome of the fairy-ring fungus Marasmius oreades.</title>
        <authorList>
            <person name="Hiltunen M."/>
            <person name="Ament-Velasquez S.L."/>
            <person name="Johannesson H."/>
        </authorList>
    </citation>
    <scope>NUCLEOTIDE SEQUENCE</scope>
    <source>
        <strain evidence="7">03SP1</strain>
    </source>
</reference>
<feature type="compositionally biased region" description="Polar residues" evidence="6">
    <location>
        <begin position="315"/>
        <end position="332"/>
    </location>
</feature>
<feature type="region of interest" description="Disordered" evidence="6">
    <location>
        <begin position="1323"/>
        <end position="1383"/>
    </location>
</feature>
<feature type="compositionally biased region" description="Basic and acidic residues" evidence="6">
    <location>
        <begin position="1629"/>
        <end position="1642"/>
    </location>
</feature>
<feature type="compositionally biased region" description="Basic and acidic residues" evidence="6">
    <location>
        <begin position="1323"/>
        <end position="1335"/>
    </location>
</feature>
<feature type="compositionally biased region" description="Gly residues" evidence="6">
    <location>
        <begin position="299"/>
        <end position="308"/>
    </location>
</feature>
<feature type="compositionally biased region" description="Low complexity" evidence="6">
    <location>
        <begin position="781"/>
        <end position="792"/>
    </location>
</feature>
<feature type="compositionally biased region" description="Polar residues" evidence="6">
    <location>
        <begin position="344"/>
        <end position="365"/>
    </location>
</feature>
<dbReference type="PANTHER" id="PTHR10019">
    <property type="entry name" value="SNF5"/>
    <property type="match status" value="1"/>
</dbReference>
<feature type="compositionally biased region" description="Low complexity" evidence="6">
    <location>
        <begin position="678"/>
        <end position="687"/>
    </location>
</feature>
<feature type="compositionally biased region" description="Basic and acidic residues" evidence="6">
    <location>
        <begin position="1709"/>
        <end position="1722"/>
    </location>
</feature>
<dbReference type="Gene3D" id="3.30.50.10">
    <property type="entry name" value="Erythroid Transcription Factor GATA-1, subunit A"/>
    <property type="match status" value="1"/>
</dbReference>
<feature type="region of interest" description="Disordered" evidence="6">
    <location>
        <begin position="1574"/>
        <end position="1740"/>
    </location>
</feature>
<feature type="compositionally biased region" description="Low complexity" evidence="6">
    <location>
        <begin position="730"/>
        <end position="745"/>
    </location>
</feature>
<feature type="compositionally biased region" description="Polar residues" evidence="6">
    <location>
        <begin position="821"/>
        <end position="834"/>
    </location>
</feature>
<feature type="compositionally biased region" description="Polar residues" evidence="6">
    <location>
        <begin position="793"/>
        <end position="803"/>
    </location>
</feature>
<name>A0A9P7UVP3_9AGAR</name>
<evidence type="ECO:0000256" key="1">
    <source>
        <dbReference type="ARBA" id="ARBA00004123"/>
    </source>
</evidence>
<evidence type="ECO:0008006" key="9">
    <source>
        <dbReference type="Google" id="ProtNLM"/>
    </source>
</evidence>
<feature type="region of interest" description="Disordered" evidence="6">
    <location>
        <begin position="994"/>
        <end position="1037"/>
    </location>
</feature>
<feature type="compositionally biased region" description="Polar residues" evidence="6">
    <location>
        <begin position="1"/>
        <end position="21"/>
    </location>
</feature>
<keyword evidence="5" id="KW-0539">Nucleus</keyword>
<evidence type="ECO:0000256" key="4">
    <source>
        <dbReference type="ARBA" id="ARBA00023163"/>
    </source>
</evidence>
<evidence type="ECO:0000313" key="7">
    <source>
        <dbReference type="EMBL" id="KAG7095868.1"/>
    </source>
</evidence>
<feature type="region of interest" description="Disordered" evidence="6">
    <location>
        <begin position="1412"/>
        <end position="1494"/>
    </location>
</feature>
<dbReference type="GO" id="GO:0000228">
    <property type="term" value="C:nuclear chromosome"/>
    <property type="evidence" value="ECO:0007669"/>
    <property type="project" value="InterPro"/>
</dbReference>
<dbReference type="InterPro" id="IPR006939">
    <property type="entry name" value="SNF5"/>
</dbReference>
<feature type="compositionally biased region" description="Polar residues" evidence="6">
    <location>
        <begin position="1000"/>
        <end position="1009"/>
    </location>
</feature>